<dbReference type="FunFam" id="3.40.50.300:FF:000016">
    <property type="entry name" value="Oligopeptide ABC transporter ATP-binding component"/>
    <property type="match status" value="1"/>
</dbReference>
<dbReference type="GO" id="GO:0055085">
    <property type="term" value="P:transmembrane transport"/>
    <property type="evidence" value="ECO:0007669"/>
    <property type="project" value="UniProtKB-ARBA"/>
</dbReference>
<evidence type="ECO:0000256" key="1">
    <source>
        <dbReference type="ARBA" id="ARBA00004417"/>
    </source>
</evidence>
<dbReference type="GO" id="GO:0016887">
    <property type="term" value="F:ATP hydrolysis activity"/>
    <property type="evidence" value="ECO:0007669"/>
    <property type="project" value="InterPro"/>
</dbReference>
<evidence type="ECO:0000313" key="7">
    <source>
        <dbReference type="EMBL" id="MBB6468441.1"/>
    </source>
</evidence>
<dbReference type="Proteomes" id="UP000532373">
    <property type="component" value="Unassembled WGS sequence"/>
</dbReference>
<dbReference type="GO" id="GO:0015833">
    <property type="term" value="P:peptide transport"/>
    <property type="evidence" value="ECO:0007669"/>
    <property type="project" value="InterPro"/>
</dbReference>
<dbReference type="SMART" id="SM00382">
    <property type="entry name" value="AAA"/>
    <property type="match status" value="1"/>
</dbReference>
<dbReference type="GO" id="GO:0005886">
    <property type="term" value="C:plasma membrane"/>
    <property type="evidence" value="ECO:0007669"/>
    <property type="project" value="UniProtKB-SubCell"/>
</dbReference>
<dbReference type="NCBIfam" id="TIGR01727">
    <property type="entry name" value="oligo_HPY"/>
    <property type="match status" value="1"/>
</dbReference>
<dbReference type="InterPro" id="IPR050319">
    <property type="entry name" value="ABC_transp_ATP-bind"/>
</dbReference>
<dbReference type="Pfam" id="PF00005">
    <property type="entry name" value="ABC_tran"/>
    <property type="match status" value="1"/>
</dbReference>
<dbReference type="CDD" id="cd03257">
    <property type="entry name" value="ABC_NikE_OppD_transporters"/>
    <property type="match status" value="1"/>
</dbReference>
<dbReference type="GO" id="GO:0005524">
    <property type="term" value="F:ATP binding"/>
    <property type="evidence" value="ECO:0007669"/>
    <property type="project" value="UniProtKB-KW"/>
</dbReference>
<dbReference type="InterPro" id="IPR013563">
    <property type="entry name" value="Oligopep_ABC_C"/>
</dbReference>
<organism evidence="7 8">
    <name type="scientific">Aminobacter carboxidus</name>
    <dbReference type="NCBI Taxonomy" id="376165"/>
    <lineage>
        <taxon>Bacteria</taxon>
        <taxon>Pseudomonadati</taxon>
        <taxon>Pseudomonadota</taxon>
        <taxon>Alphaproteobacteria</taxon>
        <taxon>Hyphomicrobiales</taxon>
        <taxon>Phyllobacteriaceae</taxon>
        <taxon>Aminobacter</taxon>
    </lineage>
</organism>
<evidence type="ECO:0000256" key="4">
    <source>
        <dbReference type="ARBA" id="ARBA00022741"/>
    </source>
</evidence>
<dbReference type="Gene3D" id="3.40.50.300">
    <property type="entry name" value="P-loop containing nucleotide triphosphate hydrolases"/>
    <property type="match status" value="1"/>
</dbReference>
<dbReference type="PROSITE" id="PS00211">
    <property type="entry name" value="ABC_TRANSPORTER_1"/>
    <property type="match status" value="1"/>
</dbReference>
<evidence type="ECO:0000256" key="2">
    <source>
        <dbReference type="ARBA" id="ARBA00005417"/>
    </source>
</evidence>
<dbReference type="InterPro" id="IPR003593">
    <property type="entry name" value="AAA+_ATPase"/>
</dbReference>
<evidence type="ECO:0000256" key="3">
    <source>
        <dbReference type="ARBA" id="ARBA00022448"/>
    </source>
</evidence>
<evidence type="ECO:0000259" key="6">
    <source>
        <dbReference type="PROSITE" id="PS50893"/>
    </source>
</evidence>
<dbReference type="InterPro" id="IPR027417">
    <property type="entry name" value="P-loop_NTPase"/>
</dbReference>
<comment type="subcellular location">
    <subcellularLocation>
        <location evidence="1">Cell inner membrane</location>
        <topology evidence="1">Peripheral membrane protein</topology>
    </subcellularLocation>
</comment>
<dbReference type="AlphaFoldDB" id="A0A8E2BD94"/>
<sequence>MTNLDTRSSIRVDDLHVQFPIRSGFLRRPTGAIRAVDGVSFEIPAGSTVGLVGESGSGKSTTGRALLGLAPASSGSVNIFGRDLAALKAERGALPRIGQLVFQDPYASLNPRMTVGATLREALVYHRIVSKADCGAFVQELLDSVGLRPELAARYPLELSGGQRQRVAIARALAVQPEFIVLDEVVSALDVSIQGQILNLLMDLQKKRKLTYLFITHDLSVVRHVSNQVVVLYGGKVMEIAGRDRLFAAPHHPYTHALLSAVPVPNPQIERNRARIEVRAEPPNPIAPPSGCRFHKSCQFATEECRSVEPKLREVEKGHLAACHHMQSATVRRALGAGIAGVTA</sequence>
<evidence type="ECO:0000313" key="8">
    <source>
        <dbReference type="Proteomes" id="UP000532373"/>
    </source>
</evidence>
<keyword evidence="4" id="KW-0547">Nucleotide-binding</keyword>
<dbReference type="InterPro" id="IPR017871">
    <property type="entry name" value="ABC_transporter-like_CS"/>
</dbReference>
<dbReference type="InterPro" id="IPR003439">
    <property type="entry name" value="ABC_transporter-like_ATP-bd"/>
</dbReference>
<name>A0A8E2BD94_9HYPH</name>
<comment type="similarity">
    <text evidence="2">Belongs to the ABC transporter superfamily.</text>
</comment>
<gene>
    <name evidence="7" type="ORF">HNQ96_004325</name>
</gene>
<feature type="domain" description="ABC transporter" evidence="6">
    <location>
        <begin position="10"/>
        <end position="259"/>
    </location>
</feature>
<evidence type="ECO:0000256" key="5">
    <source>
        <dbReference type="ARBA" id="ARBA00022840"/>
    </source>
</evidence>
<keyword evidence="3" id="KW-0813">Transport</keyword>
<dbReference type="EMBL" id="JACHGI010000010">
    <property type="protein sequence ID" value="MBB6468441.1"/>
    <property type="molecule type" value="Genomic_DNA"/>
</dbReference>
<comment type="caution">
    <text evidence="7">The sequence shown here is derived from an EMBL/GenBank/DDBJ whole genome shotgun (WGS) entry which is preliminary data.</text>
</comment>
<accession>A0A8E2BD94</accession>
<keyword evidence="5 7" id="KW-0067">ATP-binding</keyword>
<dbReference type="PROSITE" id="PS50893">
    <property type="entry name" value="ABC_TRANSPORTER_2"/>
    <property type="match status" value="1"/>
</dbReference>
<dbReference type="PANTHER" id="PTHR43776">
    <property type="entry name" value="TRANSPORT ATP-BINDING PROTEIN"/>
    <property type="match status" value="1"/>
</dbReference>
<dbReference type="SUPFAM" id="SSF52540">
    <property type="entry name" value="P-loop containing nucleoside triphosphate hydrolases"/>
    <property type="match status" value="1"/>
</dbReference>
<protein>
    <submittedName>
        <fullName evidence="7">Peptide/nickel transport system ATP-binding protein/oligopeptide transport system ATP-binding protein</fullName>
    </submittedName>
</protein>
<proteinExistence type="inferred from homology"/>
<dbReference type="Pfam" id="PF08352">
    <property type="entry name" value="oligo_HPY"/>
    <property type="match status" value="1"/>
</dbReference>
<reference evidence="7 8" key="1">
    <citation type="submission" date="2020-08" db="EMBL/GenBank/DDBJ databases">
        <title>Genomic Encyclopedia of Type Strains, Phase IV (KMG-IV): sequencing the most valuable type-strain genomes for metagenomic binning, comparative biology and taxonomic classification.</title>
        <authorList>
            <person name="Goeker M."/>
        </authorList>
    </citation>
    <scope>NUCLEOTIDE SEQUENCE [LARGE SCALE GENOMIC DNA]</scope>
    <source>
        <strain evidence="7 8">DSM 17454</strain>
    </source>
</reference>
<dbReference type="RefSeq" id="WP_184770964.1">
    <property type="nucleotide sequence ID" value="NZ_JACHGI010000010.1"/>
</dbReference>
<dbReference type="PANTHER" id="PTHR43776:SF7">
    <property type="entry name" value="D,D-DIPEPTIDE TRANSPORT ATP-BINDING PROTEIN DDPF-RELATED"/>
    <property type="match status" value="1"/>
</dbReference>